<name>A0A3M7T8P0_BRAPC</name>
<proteinExistence type="predicted"/>
<evidence type="ECO:0000313" key="1">
    <source>
        <dbReference type="EMBL" id="RNA44247.1"/>
    </source>
</evidence>
<organism evidence="1 2">
    <name type="scientific">Brachionus plicatilis</name>
    <name type="common">Marine rotifer</name>
    <name type="synonym">Brachionus muelleri</name>
    <dbReference type="NCBI Taxonomy" id="10195"/>
    <lineage>
        <taxon>Eukaryota</taxon>
        <taxon>Metazoa</taxon>
        <taxon>Spiralia</taxon>
        <taxon>Gnathifera</taxon>
        <taxon>Rotifera</taxon>
        <taxon>Eurotatoria</taxon>
        <taxon>Monogononta</taxon>
        <taxon>Pseudotrocha</taxon>
        <taxon>Ploima</taxon>
        <taxon>Brachionidae</taxon>
        <taxon>Brachionus</taxon>
    </lineage>
</organism>
<sequence>MCAQKPLLISLKDIRKSPPTGTIFSFDKEAEDAYDSINDTFRKIVVQANNFDSFLSAMFGKAATHLLRLCGILHVFQESIMFLKNNQILECNKKDLTNEFVENVDSVLKNKVVDITIISSKTVLQAHELLIYFNKNRMVLAKYDIE</sequence>
<keyword evidence="2" id="KW-1185">Reference proteome</keyword>
<evidence type="ECO:0000313" key="2">
    <source>
        <dbReference type="Proteomes" id="UP000276133"/>
    </source>
</evidence>
<dbReference type="Proteomes" id="UP000276133">
    <property type="component" value="Unassembled WGS sequence"/>
</dbReference>
<accession>A0A3M7T8P0</accession>
<dbReference type="OrthoDB" id="10237031at2759"/>
<gene>
    <name evidence="1" type="ORF">BpHYR1_047778</name>
</gene>
<reference evidence="1 2" key="1">
    <citation type="journal article" date="2018" name="Sci. Rep.">
        <title>Genomic signatures of local adaptation to the degree of environmental predictability in rotifers.</title>
        <authorList>
            <person name="Franch-Gras L."/>
            <person name="Hahn C."/>
            <person name="Garcia-Roger E.M."/>
            <person name="Carmona M.J."/>
            <person name="Serra M."/>
            <person name="Gomez A."/>
        </authorList>
    </citation>
    <scope>NUCLEOTIDE SEQUENCE [LARGE SCALE GENOMIC DNA]</scope>
    <source>
        <strain evidence="1">HYR1</strain>
    </source>
</reference>
<dbReference type="EMBL" id="REGN01000131">
    <property type="protein sequence ID" value="RNA44247.1"/>
    <property type="molecule type" value="Genomic_DNA"/>
</dbReference>
<dbReference type="AlphaFoldDB" id="A0A3M7T8P0"/>
<protein>
    <submittedName>
        <fullName evidence="1">Uncharacterized protein</fullName>
    </submittedName>
</protein>
<comment type="caution">
    <text evidence="1">The sequence shown here is derived from an EMBL/GenBank/DDBJ whole genome shotgun (WGS) entry which is preliminary data.</text>
</comment>